<keyword evidence="6" id="KW-1185">Reference proteome</keyword>
<dbReference type="InterPro" id="IPR001452">
    <property type="entry name" value="SH3_domain"/>
</dbReference>
<evidence type="ECO:0000313" key="6">
    <source>
        <dbReference type="Proteomes" id="UP000695026"/>
    </source>
</evidence>
<dbReference type="AlphaFoldDB" id="A0A9F5MS99"/>
<dbReference type="Pfam" id="PF08416">
    <property type="entry name" value="PTB"/>
    <property type="match status" value="1"/>
</dbReference>
<dbReference type="CTD" id="79574"/>
<name>A0A9F5MS99_PYTBI</name>
<dbReference type="OrthoDB" id="4680325at2759"/>
<feature type="region of interest" description="Disordered" evidence="4">
    <location>
        <begin position="427"/>
        <end position="448"/>
    </location>
</feature>
<dbReference type="InterPro" id="IPR039801">
    <property type="entry name" value="EPS8-like"/>
</dbReference>
<reference evidence="7" key="1">
    <citation type="submission" date="2025-08" db="UniProtKB">
        <authorList>
            <consortium name="RefSeq"/>
        </authorList>
    </citation>
    <scope>IDENTIFICATION</scope>
    <source>
        <tissue evidence="7">Liver</tissue>
    </source>
</reference>
<dbReference type="RefSeq" id="XP_025022010.1">
    <property type="nucleotide sequence ID" value="XM_025166242.1"/>
</dbReference>
<dbReference type="SMART" id="SM00326">
    <property type="entry name" value="SH3"/>
    <property type="match status" value="1"/>
</dbReference>
<evidence type="ECO:0000256" key="3">
    <source>
        <dbReference type="PROSITE-ProRule" id="PRU00192"/>
    </source>
</evidence>
<accession>A0A9F5MS99</accession>
<dbReference type="InterPro" id="IPR013625">
    <property type="entry name" value="PTB"/>
</dbReference>
<dbReference type="InterPro" id="IPR036028">
    <property type="entry name" value="SH3-like_dom_sf"/>
</dbReference>
<dbReference type="Proteomes" id="UP000695026">
    <property type="component" value="Unplaced"/>
</dbReference>
<evidence type="ECO:0000259" key="5">
    <source>
        <dbReference type="PROSITE" id="PS50002"/>
    </source>
</evidence>
<dbReference type="SUPFAM" id="SSF50044">
    <property type="entry name" value="SH3-domain"/>
    <property type="match status" value="1"/>
</dbReference>
<protein>
    <submittedName>
        <fullName evidence="7">Epidermal growth factor receptor kinase substrate 8-like protein 3 isoform X1</fullName>
    </submittedName>
</protein>
<dbReference type="GO" id="GO:0035023">
    <property type="term" value="P:regulation of Rho protein signal transduction"/>
    <property type="evidence" value="ECO:0007669"/>
    <property type="project" value="TreeGrafter"/>
</dbReference>
<gene>
    <name evidence="7" type="primary">EPS8L3</name>
</gene>
<dbReference type="GO" id="GO:0032587">
    <property type="term" value="C:ruffle membrane"/>
    <property type="evidence" value="ECO:0007669"/>
    <property type="project" value="TreeGrafter"/>
</dbReference>
<dbReference type="GO" id="GO:0003779">
    <property type="term" value="F:actin binding"/>
    <property type="evidence" value="ECO:0007669"/>
    <property type="project" value="TreeGrafter"/>
</dbReference>
<dbReference type="Pfam" id="PF00018">
    <property type="entry name" value="SH3_1"/>
    <property type="match status" value="1"/>
</dbReference>
<feature type="domain" description="SH3" evidence="5">
    <location>
        <begin position="447"/>
        <end position="506"/>
    </location>
</feature>
<evidence type="ECO:0000256" key="2">
    <source>
        <dbReference type="ARBA" id="ARBA00022443"/>
    </source>
</evidence>
<dbReference type="Pfam" id="PF18016">
    <property type="entry name" value="SAM_3"/>
    <property type="match status" value="1"/>
</dbReference>
<dbReference type="PROSITE" id="PS50002">
    <property type="entry name" value="SH3"/>
    <property type="match status" value="1"/>
</dbReference>
<evidence type="ECO:0000256" key="4">
    <source>
        <dbReference type="SAM" id="MobiDB-lite"/>
    </source>
</evidence>
<dbReference type="GO" id="GO:0031982">
    <property type="term" value="C:vesicle"/>
    <property type="evidence" value="ECO:0007669"/>
    <property type="project" value="TreeGrafter"/>
</dbReference>
<dbReference type="InterPro" id="IPR055093">
    <property type="entry name" value="EPS8_2nd"/>
</dbReference>
<dbReference type="Gene3D" id="2.30.30.40">
    <property type="entry name" value="SH3 Domains"/>
    <property type="match status" value="1"/>
</dbReference>
<dbReference type="Gene3D" id="1.10.150.50">
    <property type="entry name" value="Transcription Factor, Ets-1"/>
    <property type="match status" value="1"/>
</dbReference>
<dbReference type="InterPro" id="IPR033928">
    <property type="entry name" value="EPS8_PTB"/>
</dbReference>
<keyword evidence="2 3" id="KW-0728">SH3 domain</keyword>
<dbReference type="SUPFAM" id="SSF50729">
    <property type="entry name" value="PH domain-like"/>
    <property type="match status" value="1"/>
</dbReference>
<dbReference type="PANTHER" id="PTHR12287">
    <property type="entry name" value="EPIDERMAL GROWTH FACTOR RECEPTOR KINASE SUBSTRATE EPS8-RELATED PROTEIN"/>
    <property type="match status" value="1"/>
</dbReference>
<dbReference type="Gene3D" id="2.30.29.30">
    <property type="entry name" value="Pleckstrin-homology domain (PH domain)/Phosphotyrosine-binding domain (PTB)"/>
    <property type="match status" value="1"/>
</dbReference>
<dbReference type="PANTHER" id="PTHR12287:SF22">
    <property type="entry name" value="EPIDERMAL GROWTH FACTOR RECEPTOR KINASE SUBSTRATE 8-LIKE PROTEIN 3"/>
    <property type="match status" value="1"/>
</dbReference>
<organism evidence="6 7">
    <name type="scientific">Python bivittatus</name>
    <name type="common">Burmese python</name>
    <name type="synonym">Python molurus bivittatus</name>
    <dbReference type="NCBI Taxonomy" id="176946"/>
    <lineage>
        <taxon>Eukaryota</taxon>
        <taxon>Metazoa</taxon>
        <taxon>Chordata</taxon>
        <taxon>Craniata</taxon>
        <taxon>Vertebrata</taxon>
        <taxon>Euteleostomi</taxon>
        <taxon>Lepidosauria</taxon>
        <taxon>Squamata</taxon>
        <taxon>Bifurcata</taxon>
        <taxon>Unidentata</taxon>
        <taxon>Episquamata</taxon>
        <taxon>Toxicofera</taxon>
        <taxon>Serpentes</taxon>
        <taxon>Henophidia</taxon>
        <taxon>Pythonidae</taxon>
        <taxon>Python</taxon>
    </lineage>
</organism>
<feature type="compositionally biased region" description="Polar residues" evidence="4">
    <location>
        <begin position="435"/>
        <end position="444"/>
    </location>
</feature>
<dbReference type="InterPro" id="IPR041418">
    <property type="entry name" value="SAM_3"/>
</dbReference>
<feature type="region of interest" description="Disordered" evidence="4">
    <location>
        <begin position="282"/>
        <end position="301"/>
    </location>
</feature>
<dbReference type="FunFam" id="2.30.29.30:FF:000293">
    <property type="entry name" value="EPS8 like 3"/>
    <property type="match status" value="1"/>
</dbReference>
<dbReference type="GO" id="GO:1900029">
    <property type="term" value="P:positive regulation of ruffle assembly"/>
    <property type="evidence" value="ECO:0007669"/>
    <property type="project" value="TreeGrafter"/>
</dbReference>
<dbReference type="GO" id="GO:0007266">
    <property type="term" value="P:Rho protein signal transduction"/>
    <property type="evidence" value="ECO:0007669"/>
    <property type="project" value="TreeGrafter"/>
</dbReference>
<proteinExistence type="inferred from homology"/>
<dbReference type="OMA" id="WTGNEPP"/>
<evidence type="ECO:0000256" key="1">
    <source>
        <dbReference type="ARBA" id="ARBA00006197"/>
    </source>
</evidence>
<sequence>MEDRFGHRNGAYCDDTGIRFNRVNSMSRPSGKAIYRQRKEYSEAMMKPEHDFQHRVEHLLTCNVDGKEINNAENCIERLKMMDAQSQVWGQDMLLQIKEHMLLLTDIEAEEELDCYPLEDVQECVSFLNSCIYNSILAISVKELNQHKTTILLFQCEQIGADLLKTKIQKAIEEWRSERQNHDMLRMNLENMLYQQSRVSHAGQQIPQDSPWERQEQQPWKMEPPYMDYNEAEQSFGRQQKHELFQEDPELSLMRQDKCTEIEILNHVLDDIESFVRKLRKNNSQSDKKKKKKKKEHYSNEAALPSRSEFEDCFQKVKYSFNLLGKLEQIIQQPSVPELIKLIFSTLTTMLSRCPWTNLASTVASPLLTPAAINLLRHFLNYDEQIIWKNLGTAWILTREEFPKEQSFPPYIPTFSDGWEPPRSTWRSNDMAKANGTQNHSSDGASGPPQFMQAMYDFHARNPQELTVRKGDLLEVLDRRKRWWLARNAMQEKGYIPNNIVEPKDQKTSKENNAEQVSTSFTDLHPGSSPAEVTVWLRTKGFSKITVRSLGILNGRQLLSMSQEELKMVCPEEGRKVFSMLAGVKSPLQ</sequence>
<evidence type="ECO:0000313" key="7">
    <source>
        <dbReference type="RefSeq" id="XP_025022010.1"/>
    </source>
</evidence>
<dbReference type="Pfam" id="PF22975">
    <property type="entry name" value="EPS8_2nd"/>
    <property type="match status" value="1"/>
</dbReference>
<comment type="similarity">
    <text evidence="1">Belongs to the EPS8 family.</text>
</comment>
<dbReference type="PRINTS" id="PR00452">
    <property type="entry name" value="SH3DOMAIN"/>
</dbReference>
<dbReference type="InterPro" id="IPR011993">
    <property type="entry name" value="PH-like_dom_sf"/>
</dbReference>
<dbReference type="GeneID" id="107326108"/>
<dbReference type="CDD" id="cd01210">
    <property type="entry name" value="PTB_EPS8"/>
    <property type="match status" value="1"/>
</dbReference>
<dbReference type="InterPro" id="IPR013761">
    <property type="entry name" value="SAM/pointed_sf"/>
</dbReference>
<dbReference type="SUPFAM" id="SSF47769">
    <property type="entry name" value="SAM/Pointed domain"/>
    <property type="match status" value="1"/>
</dbReference>